<dbReference type="Proteomes" id="UP000324781">
    <property type="component" value="Unassembled WGS sequence"/>
</dbReference>
<dbReference type="PANTHER" id="PTHR20275">
    <property type="entry name" value="NAD KINASE"/>
    <property type="match status" value="1"/>
</dbReference>
<dbReference type="InterPro" id="IPR017437">
    <property type="entry name" value="ATP-NAD_kinase_PpnK-typ_C"/>
</dbReference>
<dbReference type="Pfam" id="PF20143">
    <property type="entry name" value="NAD_kinase_C"/>
    <property type="match status" value="1"/>
</dbReference>
<dbReference type="RefSeq" id="WP_149678593.1">
    <property type="nucleotide sequence ID" value="NZ_DAONMB010000050.1"/>
</dbReference>
<evidence type="ECO:0000256" key="6">
    <source>
        <dbReference type="HAMAP-Rule" id="MF_00361"/>
    </source>
</evidence>
<keyword evidence="2 6" id="KW-0418">Kinase</keyword>
<dbReference type="InterPro" id="IPR016064">
    <property type="entry name" value="NAD/diacylglycerol_kinase_sf"/>
</dbReference>
<dbReference type="PANTHER" id="PTHR20275:SF0">
    <property type="entry name" value="NAD KINASE"/>
    <property type="match status" value="1"/>
</dbReference>
<keyword evidence="3 6" id="KW-0521">NADP</keyword>
<dbReference type="GO" id="GO:0051287">
    <property type="term" value="F:NAD binding"/>
    <property type="evidence" value="ECO:0007669"/>
    <property type="project" value="UniProtKB-ARBA"/>
</dbReference>
<comment type="catalytic activity">
    <reaction evidence="5 6">
        <text>NAD(+) + ATP = ADP + NADP(+) + H(+)</text>
        <dbReference type="Rhea" id="RHEA:18629"/>
        <dbReference type="ChEBI" id="CHEBI:15378"/>
        <dbReference type="ChEBI" id="CHEBI:30616"/>
        <dbReference type="ChEBI" id="CHEBI:57540"/>
        <dbReference type="ChEBI" id="CHEBI:58349"/>
        <dbReference type="ChEBI" id="CHEBI:456216"/>
        <dbReference type="EC" id="2.7.1.23"/>
    </reaction>
</comment>
<feature type="binding site" evidence="6">
    <location>
        <begin position="182"/>
        <end position="187"/>
    </location>
    <ligand>
        <name>NAD(+)</name>
        <dbReference type="ChEBI" id="CHEBI:57540"/>
    </ligand>
</feature>
<evidence type="ECO:0000256" key="4">
    <source>
        <dbReference type="ARBA" id="ARBA00023027"/>
    </source>
</evidence>
<dbReference type="GO" id="GO:0005524">
    <property type="term" value="F:ATP binding"/>
    <property type="evidence" value="ECO:0007669"/>
    <property type="project" value="UniProtKB-KW"/>
</dbReference>
<dbReference type="EMBL" id="FQZP01000019">
    <property type="protein sequence ID" value="SHJ01551.1"/>
    <property type="molecule type" value="Genomic_DNA"/>
</dbReference>
<gene>
    <name evidence="6" type="primary">nadK</name>
    <name evidence="7" type="ORF">SAMN05444373_101941</name>
</gene>
<comment type="caution">
    <text evidence="6">Lacks conserved residue(s) required for the propagation of feature annotation.</text>
</comment>
<keyword evidence="4 6" id="KW-0520">NAD</keyword>
<dbReference type="OrthoDB" id="9774737at2"/>
<feature type="binding site" evidence="6">
    <location>
        <position position="171"/>
    </location>
    <ligand>
        <name>NAD(+)</name>
        <dbReference type="ChEBI" id="CHEBI:57540"/>
    </ligand>
</feature>
<feature type="binding site" evidence="6">
    <location>
        <position position="152"/>
    </location>
    <ligand>
        <name>NAD(+)</name>
        <dbReference type="ChEBI" id="CHEBI:57540"/>
    </ligand>
</feature>
<keyword evidence="1 6" id="KW-0808">Transferase</keyword>
<dbReference type="GO" id="GO:0006741">
    <property type="term" value="P:NADP+ biosynthetic process"/>
    <property type="evidence" value="ECO:0007669"/>
    <property type="project" value="UniProtKB-UniRule"/>
</dbReference>
<evidence type="ECO:0000256" key="3">
    <source>
        <dbReference type="ARBA" id="ARBA00022857"/>
    </source>
</evidence>
<dbReference type="AlphaFoldDB" id="A0A1M6FV00"/>
<evidence type="ECO:0000313" key="7">
    <source>
        <dbReference type="EMBL" id="SHJ01551.1"/>
    </source>
</evidence>
<comment type="similarity">
    <text evidence="6">Belongs to the NAD kinase family.</text>
</comment>
<evidence type="ECO:0000256" key="2">
    <source>
        <dbReference type="ARBA" id="ARBA00022777"/>
    </source>
</evidence>
<dbReference type="Gene3D" id="3.40.50.10330">
    <property type="entry name" value="Probable inorganic polyphosphate/atp-NAD kinase, domain 1"/>
    <property type="match status" value="1"/>
</dbReference>
<feature type="binding site" evidence="6">
    <location>
        <begin position="67"/>
        <end position="68"/>
    </location>
    <ligand>
        <name>NAD(+)</name>
        <dbReference type="ChEBI" id="CHEBI:57540"/>
    </ligand>
</feature>
<sequence>MLKNVGVVVNKDRDEGYAHTRNLVDALYDKGFTPLVSPEIRPYTGPHAVASENIYEEADFIICVGGDGTFLSAARAAYEYRLPVLGINRGAVGFLAEVETGDIRMAVDKMARGEITVQSRMVLDASVLREGKTVFRDIAINDAVVSRVAFSRILRLRVNMDGRYVDSFPGDGIIVSTPTGSTAYSLSAGGPIVQPEMRLMVLTPICPHTLYSRSLIAAEDKVIHITMDDAGENQAMLTLDGRKGLELKPGDLVEIRAAAQDALFASVSQVNFYDVLRAKIHGY</sequence>
<dbReference type="Gene3D" id="2.60.200.30">
    <property type="entry name" value="Probable inorganic polyphosphate/atp-NAD kinase, domain 2"/>
    <property type="match status" value="1"/>
</dbReference>
<keyword evidence="6" id="KW-0067">ATP-binding</keyword>
<protein>
    <recommendedName>
        <fullName evidence="6">NAD kinase</fullName>
        <ecNumber evidence="6">2.7.1.23</ecNumber>
    </recommendedName>
    <alternativeName>
        <fullName evidence="6">ATP-dependent NAD kinase</fullName>
    </alternativeName>
</protein>
<comment type="subcellular location">
    <subcellularLocation>
        <location evidence="6">Cytoplasm</location>
    </subcellularLocation>
</comment>
<dbReference type="GO" id="GO:0003951">
    <property type="term" value="F:NAD+ kinase activity"/>
    <property type="evidence" value="ECO:0007669"/>
    <property type="project" value="UniProtKB-UniRule"/>
</dbReference>
<organism evidence="7 8">
    <name type="scientific">Thermoclostridium caenicola</name>
    <dbReference type="NCBI Taxonomy" id="659425"/>
    <lineage>
        <taxon>Bacteria</taxon>
        <taxon>Bacillati</taxon>
        <taxon>Bacillota</taxon>
        <taxon>Clostridia</taxon>
        <taxon>Eubacteriales</taxon>
        <taxon>Oscillospiraceae</taxon>
        <taxon>Thermoclostridium</taxon>
    </lineage>
</organism>
<keyword evidence="6" id="KW-0547">Nucleotide-binding</keyword>
<keyword evidence="6" id="KW-0963">Cytoplasm</keyword>
<dbReference type="HAMAP" id="MF_00361">
    <property type="entry name" value="NAD_kinase"/>
    <property type="match status" value="1"/>
</dbReference>
<dbReference type="SUPFAM" id="SSF111331">
    <property type="entry name" value="NAD kinase/diacylglycerol kinase-like"/>
    <property type="match status" value="1"/>
</dbReference>
<proteinExistence type="inferred from homology"/>
<evidence type="ECO:0000256" key="1">
    <source>
        <dbReference type="ARBA" id="ARBA00022679"/>
    </source>
</evidence>
<evidence type="ECO:0000256" key="5">
    <source>
        <dbReference type="ARBA" id="ARBA00047925"/>
    </source>
</evidence>
<dbReference type="GO" id="GO:0005737">
    <property type="term" value="C:cytoplasm"/>
    <property type="evidence" value="ECO:0007669"/>
    <property type="project" value="UniProtKB-SubCell"/>
</dbReference>
<dbReference type="InterPro" id="IPR002504">
    <property type="entry name" value="NADK"/>
</dbReference>
<keyword evidence="8" id="KW-1185">Reference proteome</keyword>
<comment type="cofactor">
    <cofactor evidence="6">
        <name>a divalent metal cation</name>
        <dbReference type="ChEBI" id="CHEBI:60240"/>
    </cofactor>
</comment>
<comment type="function">
    <text evidence="6">Involved in the regulation of the intracellular balance of NAD and NADP, and is a key enzyme in the biosynthesis of NADP. Catalyzes specifically the phosphorylation on 2'-hydroxyl of the adenosine moiety of NAD to yield NADP.</text>
</comment>
<feature type="active site" description="Proton acceptor" evidence="6">
    <location>
        <position position="67"/>
    </location>
</feature>
<evidence type="ECO:0000313" key="8">
    <source>
        <dbReference type="Proteomes" id="UP000324781"/>
    </source>
</evidence>
<dbReference type="InterPro" id="IPR017438">
    <property type="entry name" value="ATP-NAD_kinase_N"/>
</dbReference>
<name>A0A1M6FV00_9FIRM</name>
<dbReference type="EC" id="2.7.1.23" evidence="6"/>
<accession>A0A1M6FV00</accession>
<dbReference type="GO" id="GO:0046872">
    <property type="term" value="F:metal ion binding"/>
    <property type="evidence" value="ECO:0007669"/>
    <property type="project" value="UniProtKB-UniRule"/>
</dbReference>
<feature type="binding site" evidence="6">
    <location>
        <begin position="141"/>
        <end position="142"/>
    </location>
    <ligand>
        <name>NAD(+)</name>
        <dbReference type="ChEBI" id="CHEBI:57540"/>
    </ligand>
</feature>
<dbReference type="GO" id="GO:0019674">
    <property type="term" value="P:NAD+ metabolic process"/>
    <property type="evidence" value="ECO:0007669"/>
    <property type="project" value="InterPro"/>
</dbReference>
<dbReference type="Pfam" id="PF01513">
    <property type="entry name" value="NAD_kinase"/>
    <property type="match status" value="1"/>
</dbReference>
<reference evidence="7 8" key="1">
    <citation type="submission" date="2016-11" db="EMBL/GenBank/DDBJ databases">
        <authorList>
            <person name="Varghese N."/>
            <person name="Submissions S."/>
        </authorList>
    </citation>
    <scope>NUCLEOTIDE SEQUENCE [LARGE SCALE GENOMIC DNA]</scope>
    <source>
        <strain evidence="7 8">DSM 19027</strain>
    </source>
</reference>